<comment type="caution">
    <text evidence="1">The sequence shown here is derived from an EMBL/GenBank/DDBJ whole genome shotgun (WGS) entry which is preliminary data.</text>
</comment>
<proteinExistence type="predicted"/>
<evidence type="ECO:0000313" key="1">
    <source>
        <dbReference type="EMBL" id="KAK2020823.1"/>
    </source>
</evidence>
<dbReference type="EMBL" id="MU843167">
    <property type="protein sequence ID" value="KAK2020823.1"/>
    <property type="molecule type" value="Genomic_DNA"/>
</dbReference>
<gene>
    <name evidence="1" type="ORF">LX32DRAFT_289387</name>
</gene>
<reference evidence="1" key="1">
    <citation type="submission" date="2021-06" db="EMBL/GenBank/DDBJ databases">
        <title>Comparative genomics, transcriptomics and evolutionary studies reveal genomic signatures of adaptation to plant cell wall in hemibiotrophic fungi.</title>
        <authorList>
            <consortium name="DOE Joint Genome Institute"/>
            <person name="Baroncelli R."/>
            <person name="Diaz J.F."/>
            <person name="Benocci T."/>
            <person name="Peng M."/>
            <person name="Battaglia E."/>
            <person name="Haridas S."/>
            <person name="Andreopoulos W."/>
            <person name="Labutti K."/>
            <person name="Pangilinan J."/>
            <person name="Floch G.L."/>
            <person name="Makela M.R."/>
            <person name="Henrissat B."/>
            <person name="Grigoriev I.V."/>
            <person name="Crouch J.A."/>
            <person name="De Vries R.P."/>
            <person name="Sukno S.A."/>
            <person name="Thon M.R."/>
        </authorList>
    </citation>
    <scope>NUCLEOTIDE SEQUENCE</scope>
    <source>
        <strain evidence="1">MAFF235873</strain>
    </source>
</reference>
<accession>A0AAD9H1T1</accession>
<organism evidence="1 2">
    <name type="scientific">Colletotrichum zoysiae</name>
    <dbReference type="NCBI Taxonomy" id="1216348"/>
    <lineage>
        <taxon>Eukaryota</taxon>
        <taxon>Fungi</taxon>
        <taxon>Dikarya</taxon>
        <taxon>Ascomycota</taxon>
        <taxon>Pezizomycotina</taxon>
        <taxon>Sordariomycetes</taxon>
        <taxon>Hypocreomycetidae</taxon>
        <taxon>Glomerellales</taxon>
        <taxon>Glomerellaceae</taxon>
        <taxon>Colletotrichum</taxon>
        <taxon>Colletotrichum graminicola species complex</taxon>
    </lineage>
</organism>
<evidence type="ECO:0000313" key="2">
    <source>
        <dbReference type="Proteomes" id="UP001232148"/>
    </source>
</evidence>
<keyword evidence="2" id="KW-1185">Reference proteome</keyword>
<name>A0AAD9H1T1_9PEZI</name>
<dbReference type="Proteomes" id="UP001232148">
    <property type="component" value="Unassembled WGS sequence"/>
</dbReference>
<protein>
    <submittedName>
        <fullName evidence="1">Uncharacterized protein</fullName>
    </submittedName>
</protein>
<dbReference type="AlphaFoldDB" id="A0AAD9H1T1"/>
<sequence length="104" mass="12027">MPTELRSPMGSGTLLASLAYLRILSSTRCCTPAIRFRQRYEPPRRARQHYVYPILPAVWSLSRGWRVDAPYPKRNLSRFPRLVLGFEKQTLGRIKNLADMDVGH</sequence>